<dbReference type="InterPro" id="IPR018580">
    <property type="entry name" value="Uncharacterised_YfhO"/>
</dbReference>
<evidence type="ECO:0000313" key="2">
    <source>
        <dbReference type="EMBL" id="MBG9377471.1"/>
    </source>
</evidence>
<proteinExistence type="predicted"/>
<dbReference type="Proteomes" id="UP000628448">
    <property type="component" value="Unassembled WGS sequence"/>
</dbReference>
<name>A0A931GV66_9BACT</name>
<sequence length="824" mass="91822">MKNINWQKIYPHIIAIVIFLVVAALYCKPALQGKVMQQHDLAQWVGMSKGMIDYTDSVGHAPLWTNSMFSGMPGYMIAGYSNNIVPGYFIIILSAGLPQPLDFFFLACICFYFLALVLGIRPWIGIIGALMYAYATYNPIIITVGHVTKMYSIALMPGFIGSLLLLINRKYLWGTALTALFTSALVVENHYQIVYYAIIIAAFMAVAFIIKTIREKDYKHLAIVTVTVLLAAGIGIATNAVMMLPNYEYSKETIRGGSQLGVSGDTASKGTSGLNEDYAFSYSFAISEPFVMMVPRMFGGSSGRPEVEQDKSKAIAALQSMPQELGQQLARNMSYYWGGIESVGTAGPPYVGVIVCFLAIVGFVIVDRKYRWWILACCILTIIMSWGGYFKDVNRLFLEYLPMYNKFRAPSMIIVVPTLLLGMMAVLALEKIMSTSNLSALVQPYKKALLINGGIFVLLIMLYISFDYLTNNDRDLLKQVSSMDDQIKTPVKEFFTGLQEDRKGLFLGDLLRSLFFIIIAAVTLWLYIKNKLKPAIVLTLIGVFSFIDVIAIDTKYMNADDFEAKEDYDSQFVPTAADNQILQDKSFYRVLDLRRGISSAFNSGAITAYFHKTIGGYHPAKLSIYQDLIDSQLYKFPNCLPVINMLNTKYVITQNDQAQQNPGALGNAWFVKSVQFEPDAKAVMKALDTFEPQTVAIAEKSVGNVLKNPGVFDSAATITLLANHNDTVTYKAKTSSEQLAVFSEVYYDKGWNAYIDGKPAPYAKANYVLRAMMIPAGEHTIEYRFEPASHKTGWTITSVTSVIVVVLTLLAVFFEVRRKRNIAK</sequence>
<keyword evidence="3" id="KW-1185">Reference proteome</keyword>
<accession>A0A931GV66</accession>
<keyword evidence="1" id="KW-1133">Transmembrane helix</keyword>
<keyword evidence="1" id="KW-0812">Transmembrane</keyword>
<evidence type="ECO:0000313" key="3">
    <source>
        <dbReference type="Proteomes" id="UP000628448"/>
    </source>
</evidence>
<keyword evidence="1" id="KW-0472">Membrane</keyword>
<feature type="transmembrane region" description="Helical" evidence="1">
    <location>
        <begin position="449"/>
        <end position="466"/>
    </location>
</feature>
<feature type="transmembrane region" description="Helical" evidence="1">
    <location>
        <begin position="9"/>
        <end position="26"/>
    </location>
</feature>
<feature type="transmembrane region" description="Helical" evidence="1">
    <location>
        <begin position="103"/>
        <end position="134"/>
    </location>
</feature>
<dbReference type="PANTHER" id="PTHR38454">
    <property type="entry name" value="INTEGRAL MEMBRANE PROTEIN-RELATED"/>
    <property type="match status" value="1"/>
</dbReference>
<feature type="transmembrane region" description="Helical" evidence="1">
    <location>
        <begin position="347"/>
        <end position="365"/>
    </location>
</feature>
<evidence type="ECO:0000256" key="1">
    <source>
        <dbReference type="SAM" id="Phobius"/>
    </source>
</evidence>
<dbReference type="PANTHER" id="PTHR38454:SF1">
    <property type="entry name" value="INTEGRAL MEMBRANE PROTEIN"/>
    <property type="match status" value="1"/>
</dbReference>
<feature type="transmembrane region" description="Helical" evidence="1">
    <location>
        <begin position="409"/>
        <end position="429"/>
    </location>
</feature>
<reference evidence="2" key="1">
    <citation type="submission" date="2020-11" db="EMBL/GenBank/DDBJ databases">
        <title>Bacterial whole genome sequence for Panacibacter sp. DH6.</title>
        <authorList>
            <person name="Le V."/>
            <person name="Ko S."/>
            <person name="Ahn C.-Y."/>
            <person name="Oh H.-M."/>
        </authorList>
    </citation>
    <scope>NUCLEOTIDE SEQUENCE</scope>
    <source>
        <strain evidence="2">DH6</strain>
    </source>
</reference>
<dbReference type="AlphaFoldDB" id="A0A931GV66"/>
<organism evidence="2 3">
    <name type="scientific">Panacibacter microcysteis</name>
    <dbReference type="NCBI Taxonomy" id="2793269"/>
    <lineage>
        <taxon>Bacteria</taxon>
        <taxon>Pseudomonadati</taxon>
        <taxon>Bacteroidota</taxon>
        <taxon>Chitinophagia</taxon>
        <taxon>Chitinophagales</taxon>
        <taxon>Chitinophagaceae</taxon>
        <taxon>Panacibacter</taxon>
    </lineage>
</organism>
<comment type="caution">
    <text evidence="2">The sequence shown here is derived from an EMBL/GenBank/DDBJ whole genome shotgun (WGS) entry which is preliminary data.</text>
</comment>
<feature type="transmembrane region" description="Helical" evidence="1">
    <location>
        <begin position="222"/>
        <end position="244"/>
    </location>
</feature>
<feature type="transmembrane region" description="Helical" evidence="1">
    <location>
        <begin position="72"/>
        <end position="91"/>
    </location>
</feature>
<feature type="transmembrane region" description="Helical" evidence="1">
    <location>
        <begin position="372"/>
        <end position="389"/>
    </location>
</feature>
<protein>
    <submittedName>
        <fullName evidence="2">YfhO family protein</fullName>
    </submittedName>
</protein>
<feature type="transmembrane region" description="Helical" evidence="1">
    <location>
        <begin position="140"/>
        <end position="164"/>
    </location>
</feature>
<gene>
    <name evidence="2" type="ORF">I5907_14600</name>
</gene>
<feature type="transmembrane region" description="Helical" evidence="1">
    <location>
        <begin position="794"/>
        <end position="814"/>
    </location>
</feature>
<feature type="transmembrane region" description="Helical" evidence="1">
    <location>
        <begin position="535"/>
        <end position="552"/>
    </location>
</feature>
<dbReference type="Pfam" id="PF09586">
    <property type="entry name" value="YfhO"/>
    <property type="match status" value="1"/>
</dbReference>
<dbReference type="RefSeq" id="WP_196991552.1">
    <property type="nucleotide sequence ID" value="NZ_JADWYR010000002.1"/>
</dbReference>
<feature type="transmembrane region" description="Helical" evidence="1">
    <location>
        <begin position="193"/>
        <end position="210"/>
    </location>
</feature>
<dbReference type="EMBL" id="JADWYR010000002">
    <property type="protein sequence ID" value="MBG9377471.1"/>
    <property type="molecule type" value="Genomic_DNA"/>
</dbReference>
<feature type="transmembrane region" description="Helical" evidence="1">
    <location>
        <begin position="510"/>
        <end position="528"/>
    </location>
</feature>